<evidence type="ECO:0000256" key="5">
    <source>
        <dbReference type="RuleBase" id="RU000660"/>
    </source>
</evidence>
<sequence length="116" mass="13516">MRHRRAVAHLNREIGHRGLMLSNLVRSLILHDRIETTLPRARELRRWAERMITFGKGATLNDRRQALKFITDKDAVKKVFDVLAEKYKDRNGGYTRIVKVGFRRGDAAEMAIVEFV</sequence>
<evidence type="ECO:0000256" key="4">
    <source>
        <dbReference type="HAMAP-Rule" id="MF_01368"/>
    </source>
</evidence>
<comment type="similarity">
    <text evidence="1 4 5">Belongs to the bacterial ribosomal protein bL17 family.</text>
</comment>
<evidence type="ECO:0000256" key="1">
    <source>
        <dbReference type="ARBA" id="ARBA00008777"/>
    </source>
</evidence>
<name>A0A2N1PST4_9BACT</name>
<dbReference type="PANTHER" id="PTHR14413">
    <property type="entry name" value="RIBOSOMAL PROTEIN L17"/>
    <property type="match status" value="1"/>
</dbReference>
<dbReference type="HAMAP" id="MF_01368">
    <property type="entry name" value="Ribosomal_bL17"/>
    <property type="match status" value="1"/>
</dbReference>
<dbReference type="GO" id="GO:0006412">
    <property type="term" value="P:translation"/>
    <property type="evidence" value="ECO:0007669"/>
    <property type="project" value="UniProtKB-UniRule"/>
</dbReference>
<organism evidence="6 7">
    <name type="scientific">Candidatus Wallbacteria bacterium HGW-Wallbacteria-1</name>
    <dbReference type="NCBI Taxonomy" id="2013854"/>
    <lineage>
        <taxon>Bacteria</taxon>
        <taxon>Candidatus Walliibacteriota</taxon>
    </lineage>
</organism>
<dbReference type="InterPro" id="IPR047859">
    <property type="entry name" value="Ribosomal_bL17_CS"/>
</dbReference>
<dbReference type="EMBL" id="PGXC01000003">
    <property type="protein sequence ID" value="PKK91408.1"/>
    <property type="molecule type" value="Genomic_DNA"/>
</dbReference>
<dbReference type="InterPro" id="IPR000456">
    <property type="entry name" value="Ribosomal_bL17"/>
</dbReference>
<dbReference type="GO" id="GO:0003735">
    <property type="term" value="F:structural constituent of ribosome"/>
    <property type="evidence" value="ECO:0007669"/>
    <property type="project" value="InterPro"/>
</dbReference>
<dbReference type="InterPro" id="IPR036373">
    <property type="entry name" value="Ribosomal_bL17_sf"/>
</dbReference>
<dbReference type="Proteomes" id="UP000233256">
    <property type="component" value="Unassembled WGS sequence"/>
</dbReference>
<dbReference type="Gene3D" id="3.90.1030.10">
    <property type="entry name" value="Ribosomal protein L17"/>
    <property type="match status" value="1"/>
</dbReference>
<evidence type="ECO:0000256" key="3">
    <source>
        <dbReference type="ARBA" id="ARBA00023274"/>
    </source>
</evidence>
<comment type="subunit">
    <text evidence="4">Part of the 50S ribosomal subunit. Contacts protein L32.</text>
</comment>
<evidence type="ECO:0000313" key="7">
    <source>
        <dbReference type="Proteomes" id="UP000233256"/>
    </source>
</evidence>
<dbReference type="PANTHER" id="PTHR14413:SF16">
    <property type="entry name" value="LARGE RIBOSOMAL SUBUNIT PROTEIN BL17M"/>
    <property type="match status" value="1"/>
</dbReference>
<evidence type="ECO:0000256" key="2">
    <source>
        <dbReference type="ARBA" id="ARBA00022980"/>
    </source>
</evidence>
<keyword evidence="3 4" id="KW-0687">Ribonucleoprotein</keyword>
<dbReference type="PROSITE" id="PS01167">
    <property type="entry name" value="RIBOSOMAL_L17"/>
    <property type="match status" value="1"/>
</dbReference>
<dbReference type="AlphaFoldDB" id="A0A2N1PST4"/>
<proteinExistence type="inferred from homology"/>
<protein>
    <recommendedName>
        <fullName evidence="4">Large ribosomal subunit protein bL17</fullName>
    </recommendedName>
</protein>
<dbReference type="Pfam" id="PF01196">
    <property type="entry name" value="Ribosomal_L17"/>
    <property type="match status" value="1"/>
</dbReference>
<gene>
    <name evidence="4" type="primary">rplQ</name>
    <name evidence="6" type="ORF">CVV64_06490</name>
</gene>
<dbReference type="NCBIfam" id="TIGR00059">
    <property type="entry name" value="L17"/>
    <property type="match status" value="1"/>
</dbReference>
<accession>A0A2N1PST4</accession>
<evidence type="ECO:0000313" key="6">
    <source>
        <dbReference type="EMBL" id="PKK91408.1"/>
    </source>
</evidence>
<keyword evidence="2 4" id="KW-0689">Ribosomal protein</keyword>
<dbReference type="SUPFAM" id="SSF64263">
    <property type="entry name" value="Prokaryotic ribosomal protein L17"/>
    <property type="match status" value="1"/>
</dbReference>
<dbReference type="FunFam" id="3.90.1030.10:FF:000001">
    <property type="entry name" value="50S ribosomal protein L17"/>
    <property type="match status" value="1"/>
</dbReference>
<dbReference type="GO" id="GO:0022625">
    <property type="term" value="C:cytosolic large ribosomal subunit"/>
    <property type="evidence" value="ECO:0007669"/>
    <property type="project" value="TreeGrafter"/>
</dbReference>
<comment type="caution">
    <text evidence="6">The sequence shown here is derived from an EMBL/GenBank/DDBJ whole genome shotgun (WGS) entry which is preliminary data.</text>
</comment>
<reference evidence="6 7" key="1">
    <citation type="journal article" date="2017" name="ISME J.">
        <title>Potential for microbial H2 and metal transformations associated with novel bacteria and archaea in deep terrestrial subsurface sediments.</title>
        <authorList>
            <person name="Hernsdorf A.W."/>
            <person name="Amano Y."/>
            <person name="Miyakawa K."/>
            <person name="Ise K."/>
            <person name="Suzuki Y."/>
            <person name="Anantharaman K."/>
            <person name="Probst A."/>
            <person name="Burstein D."/>
            <person name="Thomas B.C."/>
            <person name="Banfield J.F."/>
        </authorList>
    </citation>
    <scope>NUCLEOTIDE SEQUENCE [LARGE SCALE GENOMIC DNA]</scope>
    <source>
        <strain evidence="6">HGW-Wallbacteria-1</strain>
    </source>
</reference>